<comment type="catalytic activity">
    <reaction evidence="17">
        <text>nitrate + a quinol = a quinone + nitrite + H2O</text>
        <dbReference type="Rhea" id="RHEA:56144"/>
        <dbReference type="ChEBI" id="CHEBI:15377"/>
        <dbReference type="ChEBI" id="CHEBI:16301"/>
        <dbReference type="ChEBI" id="CHEBI:17632"/>
        <dbReference type="ChEBI" id="CHEBI:24646"/>
        <dbReference type="ChEBI" id="CHEBI:132124"/>
        <dbReference type="EC" id="1.7.5.1"/>
    </reaction>
</comment>
<dbReference type="GO" id="GO:0046872">
    <property type="term" value="F:metal ion binding"/>
    <property type="evidence" value="ECO:0007669"/>
    <property type="project" value="UniProtKB-KW"/>
</dbReference>
<dbReference type="FunFam" id="3.30.70.20:FF:000008">
    <property type="entry name" value="Respiratory nitrate reductase beta subunit"/>
    <property type="match status" value="1"/>
</dbReference>
<organism evidence="20 21">
    <name type="scientific">Chitinilyticum piscinae</name>
    <dbReference type="NCBI Taxonomy" id="2866724"/>
    <lineage>
        <taxon>Bacteria</taxon>
        <taxon>Pseudomonadati</taxon>
        <taxon>Pseudomonadota</taxon>
        <taxon>Betaproteobacteria</taxon>
        <taxon>Neisseriales</taxon>
        <taxon>Chitinibacteraceae</taxon>
        <taxon>Chitinilyticum</taxon>
    </lineage>
</organism>
<dbReference type="Gene3D" id="3.30.70.20">
    <property type="match status" value="3"/>
</dbReference>
<keyword evidence="6" id="KW-1003">Cell membrane</keyword>
<feature type="domain" description="4Fe-4S ferredoxin-type" evidence="19">
    <location>
        <begin position="174"/>
        <end position="205"/>
    </location>
</feature>
<name>A0A8J7FMK9_9NEIS</name>
<dbReference type="AlphaFoldDB" id="A0A8J7FMK9"/>
<keyword evidence="8" id="KW-0479">Metal-binding</keyword>
<dbReference type="GO" id="GO:0009055">
    <property type="term" value="F:electron transfer activity"/>
    <property type="evidence" value="ECO:0007669"/>
    <property type="project" value="TreeGrafter"/>
</dbReference>
<dbReference type="Gene3D" id="1.10.3650.10">
    <property type="entry name" value="nitrate reductase domain like"/>
    <property type="match status" value="1"/>
</dbReference>
<proteinExistence type="predicted"/>
<evidence type="ECO:0000256" key="10">
    <source>
        <dbReference type="ARBA" id="ARBA00022982"/>
    </source>
</evidence>
<evidence type="ECO:0000256" key="8">
    <source>
        <dbReference type="ARBA" id="ARBA00022723"/>
    </source>
</evidence>
<dbReference type="CDD" id="cd10557">
    <property type="entry name" value="NarH_beta-like"/>
    <property type="match status" value="1"/>
</dbReference>
<dbReference type="PANTHER" id="PTHR43518:SF1">
    <property type="entry name" value="RESPIRATORY NITRATE REDUCTASE 1 BETA CHAIN"/>
    <property type="match status" value="1"/>
</dbReference>
<evidence type="ECO:0000256" key="6">
    <source>
        <dbReference type="ARBA" id="ARBA00022475"/>
    </source>
</evidence>
<dbReference type="FunFam" id="1.10.3650.10:FF:000001">
    <property type="entry name" value="Respiratory nitrate reductase subunit beta"/>
    <property type="match status" value="1"/>
</dbReference>
<keyword evidence="7" id="KW-0004">4Fe-4S</keyword>
<keyword evidence="12" id="KW-0408">Iron</keyword>
<comment type="subcellular location">
    <subcellularLocation>
        <location evidence="3">Cell membrane</location>
        <topology evidence="3">Peripheral membrane protein</topology>
    </subcellularLocation>
</comment>
<dbReference type="GO" id="GO:0160182">
    <property type="term" value="F:nitrate reductase (quinone) activity"/>
    <property type="evidence" value="ECO:0007669"/>
    <property type="project" value="UniProtKB-EC"/>
</dbReference>
<evidence type="ECO:0000256" key="4">
    <source>
        <dbReference type="ARBA" id="ARBA00012500"/>
    </source>
</evidence>
<dbReference type="EMBL" id="JADFUA010000015">
    <property type="protein sequence ID" value="MBE9610937.1"/>
    <property type="molecule type" value="Genomic_DNA"/>
</dbReference>
<reference evidence="20 21" key="1">
    <citation type="submission" date="2020-10" db="EMBL/GenBank/DDBJ databases">
        <title>The genome sequence of Chitinilyticum litopenaei 4Y14.</title>
        <authorList>
            <person name="Liu Y."/>
        </authorList>
    </citation>
    <scope>NUCLEOTIDE SEQUENCE [LARGE SCALE GENOMIC DNA]</scope>
    <source>
        <strain evidence="20 21">4Y14</strain>
    </source>
</reference>
<comment type="subunit">
    <text evidence="18">Dimer of heterotrimers each composed of an alpha, a beta and a gamma chain. Alpha and beta are catalytic chains; gamma chains are involved in binding the enzyme complex to the cytoplasmic membrane.</text>
</comment>
<evidence type="ECO:0000256" key="2">
    <source>
        <dbReference type="ARBA" id="ARBA00001966"/>
    </source>
</evidence>
<evidence type="ECO:0000313" key="20">
    <source>
        <dbReference type="EMBL" id="MBE9610937.1"/>
    </source>
</evidence>
<gene>
    <name evidence="20" type="primary">narH</name>
    <name evidence="20" type="ORF">INR99_16545</name>
</gene>
<dbReference type="RefSeq" id="WP_194117456.1">
    <property type="nucleotide sequence ID" value="NZ_JADFUA010000015.1"/>
</dbReference>
<evidence type="ECO:0000256" key="17">
    <source>
        <dbReference type="ARBA" id="ARBA00048294"/>
    </source>
</evidence>
<evidence type="ECO:0000256" key="5">
    <source>
        <dbReference type="ARBA" id="ARBA00022448"/>
    </source>
</evidence>
<keyword evidence="11 20" id="KW-0560">Oxidoreductase</keyword>
<keyword evidence="14" id="KW-0534">Nitrate assimilation</keyword>
<evidence type="ECO:0000256" key="13">
    <source>
        <dbReference type="ARBA" id="ARBA00023014"/>
    </source>
</evidence>
<evidence type="ECO:0000256" key="15">
    <source>
        <dbReference type="ARBA" id="ARBA00023136"/>
    </source>
</evidence>
<keyword evidence="13" id="KW-0411">Iron-sulfur</keyword>
<dbReference type="GO" id="GO:0005886">
    <property type="term" value="C:plasma membrane"/>
    <property type="evidence" value="ECO:0007669"/>
    <property type="project" value="UniProtKB-SubCell"/>
</dbReference>
<comment type="caution">
    <text evidence="20">The sequence shown here is derived from an EMBL/GenBank/DDBJ whole genome shotgun (WGS) entry which is preliminary data.</text>
</comment>
<evidence type="ECO:0000256" key="9">
    <source>
        <dbReference type="ARBA" id="ARBA00022737"/>
    </source>
</evidence>
<keyword evidence="5" id="KW-0813">Transport</keyword>
<keyword evidence="10" id="KW-0249">Electron transport</keyword>
<dbReference type="FunFam" id="3.30.70.20:FF:000005">
    <property type="entry name" value="Respiratory nitrate reductase beta subunit"/>
    <property type="match status" value="1"/>
</dbReference>
<dbReference type="PANTHER" id="PTHR43518">
    <property type="entry name" value="NITRATE REDUCTASE BETA SUBUNIT"/>
    <property type="match status" value="1"/>
</dbReference>
<dbReference type="FunFam" id="3.30.70.20:FF:000010">
    <property type="entry name" value="Respiratory nitrate reductase beta subunit"/>
    <property type="match status" value="1"/>
</dbReference>
<dbReference type="SUPFAM" id="SSF54862">
    <property type="entry name" value="4Fe-4S ferredoxins"/>
    <property type="match status" value="1"/>
</dbReference>
<feature type="domain" description="4Fe-4S ferredoxin-type" evidence="19">
    <location>
        <begin position="7"/>
        <end position="35"/>
    </location>
</feature>
<feature type="domain" description="4Fe-4S ferredoxin-type" evidence="19">
    <location>
        <begin position="207"/>
        <end position="236"/>
    </location>
</feature>
<evidence type="ECO:0000313" key="21">
    <source>
        <dbReference type="Proteomes" id="UP000604481"/>
    </source>
</evidence>
<dbReference type="GO" id="GO:0019645">
    <property type="term" value="P:anaerobic electron transport chain"/>
    <property type="evidence" value="ECO:0007669"/>
    <property type="project" value="UniProtKB-ARBA"/>
</dbReference>
<sequence length="520" mass="58723">MKIRAQVAMVLNLDKCIGCHTCSITCKNVWTSRDGVEYAWFNNVETKPGIGYPKEWENQQKWKGGWQRNSAGKLEPRQGGKLRILANIFANPNLPEIDDYYEPFTYDYEHLQNAPEMQTPPTARPVSVITGQKMDKIEWGPNWEDDLGGEFSKRSKDQLFKDIEKEMYATFENTFMMYLPRLCEHCLNPACVASCPSGSIYKREDDGIVLVDQDKCRGWRMCISGCPYKKIYYNWDSGKAEKCTFCYPRIEGGQPTVCSESCVGRIRYLGVLLYDADQIETAASVANEEDLYNAQLKVFLDPNLPSVIEEARKQGIPESWIESAQKSPVYKMAVEWKVAFPLHPEYRTLPMVWYIPPLSPIQAAAERGVMGRNGILPDVKEMRIPVKYLANLLTAGDEKPVLAALDKMLAMRAYMRGKSVEKTENLEVLQQVGLTQAQVEEMYQIMAIANYEDRFVIPSSHKEEVEDSFNDKASCGFTFGNGCSGGVSSGTLFGKKKEGSIIFVDMPKSRKKAAQESGAD</sequence>
<dbReference type="InterPro" id="IPR029263">
    <property type="entry name" value="Nitr_red_bet_C"/>
</dbReference>
<evidence type="ECO:0000256" key="11">
    <source>
        <dbReference type="ARBA" id="ARBA00023002"/>
    </source>
</evidence>
<dbReference type="Proteomes" id="UP000604481">
    <property type="component" value="Unassembled WGS sequence"/>
</dbReference>
<dbReference type="GO" id="GO:0009325">
    <property type="term" value="C:nitrate reductase complex"/>
    <property type="evidence" value="ECO:0007669"/>
    <property type="project" value="InterPro"/>
</dbReference>
<dbReference type="InterPro" id="IPR017896">
    <property type="entry name" value="4Fe4S_Fe-S-bd"/>
</dbReference>
<dbReference type="GO" id="GO:0042128">
    <property type="term" value="P:nitrate assimilation"/>
    <property type="evidence" value="ECO:0007669"/>
    <property type="project" value="UniProtKB-KW"/>
</dbReference>
<dbReference type="Pfam" id="PF13247">
    <property type="entry name" value="Fer4_11"/>
    <property type="match status" value="1"/>
</dbReference>
<keyword evidence="21" id="KW-1185">Reference proteome</keyword>
<dbReference type="EC" id="1.7.5.1" evidence="4"/>
<dbReference type="InterPro" id="IPR038262">
    <property type="entry name" value="Nitr_red_bet_C_sf"/>
</dbReference>
<dbReference type="InterPro" id="IPR006547">
    <property type="entry name" value="NO3_Rdtase_bsu"/>
</dbReference>
<evidence type="ECO:0000256" key="14">
    <source>
        <dbReference type="ARBA" id="ARBA00023063"/>
    </source>
</evidence>
<keyword evidence="9" id="KW-0677">Repeat</keyword>
<evidence type="ECO:0000256" key="18">
    <source>
        <dbReference type="ARBA" id="ARBA00063882"/>
    </source>
</evidence>
<dbReference type="Pfam" id="PF14711">
    <property type="entry name" value="Nitr_red_bet_C"/>
    <property type="match status" value="1"/>
</dbReference>
<evidence type="ECO:0000256" key="7">
    <source>
        <dbReference type="ARBA" id="ARBA00022485"/>
    </source>
</evidence>
<keyword evidence="16" id="KW-0003">3Fe-4S</keyword>
<protein>
    <recommendedName>
        <fullName evidence="4">nitrate reductase (quinone)</fullName>
        <ecNumber evidence="4">1.7.5.1</ecNumber>
    </recommendedName>
</protein>
<comment type="cofactor">
    <cofactor evidence="2">
        <name>[4Fe-4S] cluster</name>
        <dbReference type="ChEBI" id="CHEBI:49883"/>
    </cofactor>
</comment>
<dbReference type="GO" id="GO:0051538">
    <property type="term" value="F:3 iron, 4 sulfur cluster binding"/>
    <property type="evidence" value="ECO:0007669"/>
    <property type="project" value="UniProtKB-KW"/>
</dbReference>
<evidence type="ECO:0000256" key="16">
    <source>
        <dbReference type="ARBA" id="ARBA00023291"/>
    </source>
</evidence>
<evidence type="ECO:0000256" key="1">
    <source>
        <dbReference type="ARBA" id="ARBA00001927"/>
    </source>
</evidence>
<dbReference type="GO" id="GO:0051539">
    <property type="term" value="F:4 iron, 4 sulfur cluster binding"/>
    <property type="evidence" value="ECO:0007669"/>
    <property type="project" value="UniProtKB-KW"/>
</dbReference>
<comment type="cofactor">
    <cofactor evidence="1">
        <name>[3Fe-4S] cluster</name>
        <dbReference type="ChEBI" id="CHEBI:21137"/>
    </cofactor>
</comment>
<dbReference type="NCBIfam" id="TIGR01660">
    <property type="entry name" value="narH"/>
    <property type="match status" value="1"/>
</dbReference>
<evidence type="ECO:0000259" key="19">
    <source>
        <dbReference type="PROSITE" id="PS51379"/>
    </source>
</evidence>
<keyword evidence="15" id="KW-0472">Membrane</keyword>
<accession>A0A8J7FMK9</accession>
<evidence type="ECO:0000256" key="12">
    <source>
        <dbReference type="ARBA" id="ARBA00023004"/>
    </source>
</evidence>
<dbReference type="PROSITE" id="PS51379">
    <property type="entry name" value="4FE4S_FER_2"/>
    <property type="match status" value="3"/>
</dbReference>
<evidence type="ECO:0000256" key="3">
    <source>
        <dbReference type="ARBA" id="ARBA00004202"/>
    </source>
</evidence>